<dbReference type="Proteomes" id="UP000032869">
    <property type="component" value="Unassembled WGS sequence"/>
</dbReference>
<accession>A0A093T323</accession>
<organism evidence="1 4">
    <name type="scientific">Pectobacterium betavasculorum</name>
    <dbReference type="NCBI Taxonomy" id="55207"/>
    <lineage>
        <taxon>Bacteria</taxon>
        <taxon>Pseudomonadati</taxon>
        <taxon>Pseudomonadota</taxon>
        <taxon>Gammaproteobacteria</taxon>
        <taxon>Enterobacterales</taxon>
        <taxon>Pectobacteriaceae</taxon>
        <taxon>Pectobacterium</taxon>
    </lineage>
</organism>
<dbReference type="RefSeq" id="WP_039304750.1">
    <property type="nucleotide sequence ID" value="NZ_JQHL01000005.1"/>
</dbReference>
<dbReference type="EMBL" id="JQHL01000005">
    <property type="protein sequence ID" value="KFX19664.1"/>
    <property type="molecule type" value="Genomic_DNA"/>
</dbReference>
<dbReference type="PIRSF" id="PIRSF018634">
    <property type="entry name" value="UCP018634"/>
    <property type="match status" value="1"/>
</dbReference>
<dbReference type="STRING" id="55207.KP22_13890"/>
<protein>
    <submittedName>
        <fullName evidence="1">RelE family toxin-antitoxin system</fullName>
    </submittedName>
</protein>
<sequence>MRVFKTKWFTKAAKSHAIKDSELCEAIEAVMQGKADDLGGGVYKKRLNQNRDRAIILAKGGQHWFYTFLYAKQDMANIDNRELAGFRELAKQYATLADEKITALIKSKELVEICHDRKK</sequence>
<dbReference type="eggNOG" id="COG4737">
    <property type="taxonomic scope" value="Bacteria"/>
</dbReference>
<dbReference type="InterPro" id="IPR009387">
    <property type="entry name" value="HigB-2"/>
</dbReference>
<keyword evidence="3" id="KW-1185">Reference proteome</keyword>
<reference evidence="3 4" key="1">
    <citation type="submission" date="2014-08" db="EMBL/GenBank/DDBJ databases">
        <title>Genome sequences of NCPPB Pectobacterium isolates.</title>
        <authorList>
            <person name="Glover R.H."/>
            <person name="Sapp M."/>
            <person name="Elphinstone J."/>
        </authorList>
    </citation>
    <scope>NUCLEOTIDE SEQUENCE [LARGE SCALE GENOMIC DNA]</scope>
    <source>
        <strain evidence="2 3">NCPPB 2793</strain>
        <strain evidence="1 4">NCPPB 2795</strain>
    </source>
</reference>
<name>A0A093T323_9GAMM</name>
<evidence type="ECO:0000313" key="1">
    <source>
        <dbReference type="EMBL" id="KFX04441.1"/>
    </source>
</evidence>
<dbReference type="EMBL" id="JQHM01000005">
    <property type="protein sequence ID" value="KFX04441.1"/>
    <property type="molecule type" value="Genomic_DNA"/>
</dbReference>
<gene>
    <name evidence="2" type="ORF">JV35_12150</name>
    <name evidence="1" type="ORF">KP22_13890</name>
</gene>
<dbReference type="OrthoDB" id="8607264at2"/>
<dbReference type="AlphaFoldDB" id="A0A093T323"/>
<evidence type="ECO:0000313" key="4">
    <source>
        <dbReference type="Proteomes" id="UP000032874"/>
    </source>
</evidence>
<evidence type="ECO:0000313" key="2">
    <source>
        <dbReference type="EMBL" id="KFX19664.1"/>
    </source>
</evidence>
<evidence type="ECO:0000313" key="3">
    <source>
        <dbReference type="Proteomes" id="UP000032869"/>
    </source>
</evidence>
<dbReference type="Pfam" id="PF06296">
    <property type="entry name" value="RelE"/>
    <property type="match status" value="1"/>
</dbReference>
<proteinExistence type="predicted"/>
<comment type="caution">
    <text evidence="1">The sequence shown here is derived from an EMBL/GenBank/DDBJ whole genome shotgun (WGS) entry which is preliminary data.</text>
</comment>
<dbReference type="Proteomes" id="UP000032874">
    <property type="component" value="Unassembled WGS sequence"/>
</dbReference>